<dbReference type="PANTHER" id="PTHR40112:SF1">
    <property type="entry name" value="H2HPP ISOMERASE"/>
    <property type="match status" value="1"/>
</dbReference>
<evidence type="ECO:0000313" key="1">
    <source>
        <dbReference type="EMBL" id="NSL89646.1"/>
    </source>
</evidence>
<dbReference type="OrthoDB" id="9811153at2"/>
<comment type="caution">
    <text evidence="1">The sequence shown here is derived from an EMBL/GenBank/DDBJ whole genome shotgun (WGS) entry which is preliminary data.</text>
</comment>
<dbReference type="InterPro" id="IPR013096">
    <property type="entry name" value="Cupin_2"/>
</dbReference>
<dbReference type="SUPFAM" id="SSF51182">
    <property type="entry name" value="RmlC-like cupins"/>
    <property type="match status" value="1"/>
</dbReference>
<gene>
    <name evidence="1" type="ORF">ECE50_022585</name>
</gene>
<dbReference type="AlphaFoldDB" id="A0A3S1AWZ8"/>
<dbReference type="InterPro" id="IPR052535">
    <property type="entry name" value="Bacilysin_H2HPP_isomerase"/>
</dbReference>
<dbReference type="EMBL" id="RIAR02000001">
    <property type="protein sequence ID" value="NSL89646.1"/>
    <property type="molecule type" value="Genomic_DNA"/>
</dbReference>
<dbReference type="InterPro" id="IPR014710">
    <property type="entry name" value="RmlC-like_jellyroll"/>
</dbReference>
<proteinExistence type="predicted"/>
<dbReference type="Proteomes" id="UP000281028">
    <property type="component" value="Unassembled WGS sequence"/>
</dbReference>
<dbReference type="PANTHER" id="PTHR40112">
    <property type="entry name" value="H2HPP ISOMERASE"/>
    <property type="match status" value="1"/>
</dbReference>
<accession>A0A3S1AWZ8</accession>
<keyword evidence="2" id="KW-1185">Reference proteome</keyword>
<dbReference type="RefSeq" id="WP_127044018.1">
    <property type="nucleotide sequence ID" value="NZ_JAABOK010000007.1"/>
</dbReference>
<protein>
    <submittedName>
        <fullName evidence="1">Cupin domain-containing protein</fullName>
    </submittedName>
</protein>
<dbReference type="Gene3D" id="2.60.120.10">
    <property type="entry name" value="Jelly Rolls"/>
    <property type="match status" value="1"/>
</dbReference>
<name>A0A3S1AWZ8_9BACT</name>
<sequence length="109" mass="12246">MNTPVALQDIPVRNTVAGHFGRFVHGERSTLAFWEITADSISPMHQHPHEQITYIVSGTFEMELDGIRHLLHPGDTLVIPPNTVHGGKAITDVQIIDSFCPVREDYLYK</sequence>
<dbReference type="InterPro" id="IPR011051">
    <property type="entry name" value="RmlC_Cupin_sf"/>
</dbReference>
<dbReference type="Pfam" id="PF07883">
    <property type="entry name" value="Cupin_2"/>
    <property type="match status" value="1"/>
</dbReference>
<reference evidence="1" key="1">
    <citation type="submission" date="2020-05" db="EMBL/GenBank/DDBJ databases">
        <title>Chitinophaga laudate sp. nov., isolated from a tropical peat swamp.</title>
        <authorList>
            <person name="Goh C.B.S."/>
            <person name="Lee M.S."/>
            <person name="Parimannan S."/>
            <person name="Pasbakhsh P."/>
            <person name="Yule C.M."/>
            <person name="Rajandas H."/>
            <person name="Loke S."/>
            <person name="Croft L."/>
            <person name="Tan J.B.L."/>
        </authorList>
    </citation>
    <scope>NUCLEOTIDE SEQUENCE</scope>
    <source>
        <strain evidence="1">Mgbs1</strain>
    </source>
</reference>
<dbReference type="CDD" id="cd02238">
    <property type="entry name" value="cupin_KdgF"/>
    <property type="match status" value="1"/>
</dbReference>
<organism evidence="1 2">
    <name type="scientific">Chitinophaga solisilvae</name>
    <dbReference type="NCBI Taxonomy" id="1233460"/>
    <lineage>
        <taxon>Bacteria</taxon>
        <taxon>Pseudomonadati</taxon>
        <taxon>Bacteroidota</taxon>
        <taxon>Chitinophagia</taxon>
        <taxon>Chitinophagales</taxon>
        <taxon>Chitinophagaceae</taxon>
        <taxon>Chitinophaga</taxon>
    </lineage>
</organism>
<evidence type="ECO:0000313" key="2">
    <source>
        <dbReference type="Proteomes" id="UP000281028"/>
    </source>
</evidence>